<evidence type="ECO:0000259" key="2">
    <source>
        <dbReference type="Pfam" id="PF07589"/>
    </source>
</evidence>
<proteinExistence type="predicted"/>
<dbReference type="Proteomes" id="UP000198639">
    <property type="component" value="Unassembled WGS sequence"/>
</dbReference>
<keyword evidence="1" id="KW-0732">Signal</keyword>
<feature type="domain" description="Ice-binding protein C-terminal" evidence="2">
    <location>
        <begin position="162"/>
        <end position="187"/>
    </location>
</feature>
<protein>
    <submittedName>
        <fullName evidence="3">PEP-CTERM protein-sorting domain-containing protein</fullName>
    </submittedName>
</protein>
<organism evidence="3 4">
    <name type="scientific">Massilia yuzhufengensis</name>
    <dbReference type="NCBI Taxonomy" id="1164594"/>
    <lineage>
        <taxon>Bacteria</taxon>
        <taxon>Pseudomonadati</taxon>
        <taxon>Pseudomonadota</taxon>
        <taxon>Betaproteobacteria</taxon>
        <taxon>Burkholderiales</taxon>
        <taxon>Oxalobacteraceae</taxon>
        <taxon>Telluria group</taxon>
        <taxon>Massilia</taxon>
    </lineage>
</organism>
<evidence type="ECO:0000313" key="3">
    <source>
        <dbReference type="EMBL" id="SFC66696.1"/>
    </source>
</evidence>
<evidence type="ECO:0000256" key="1">
    <source>
        <dbReference type="SAM" id="SignalP"/>
    </source>
</evidence>
<gene>
    <name evidence="3" type="ORF">SAMN05216204_108170</name>
</gene>
<name>A0A1I1L0V6_9BURK</name>
<dbReference type="NCBIfam" id="TIGR02595">
    <property type="entry name" value="PEP_CTERM"/>
    <property type="match status" value="1"/>
</dbReference>
<feature type="signal peptide" evidence="1">
    <location>
        <begin position="1"/>
        <end position="21"/>
    </location>
</feature>
<dbReference type="Pfam" id="PF07589">
    <property type="entry name" value="PEP-CTERM"/>
    <property type="match status" value="1"/>
</dbReference>
<dbReference type="AlphaFoldDB" id="A0A1I1L0V6"/>
<dbReference type="EMBL" id="FOLD01000008">
    <property type="protein sequence ID" value="SFC66696.1"/>
    <property type="molecule type" value="Genomic_DNA"/>
</dbReference>
<accession>A0A1I1L0V6</accession>
<evidence type="ECO:0000313" key="4">
    <source>
        <dbReference type="Proteomes" id="UP000198639"/>
    </source>
</evidence>
<dbReference type="InterPro" id="IPR013424">
    <property type="entry name" value="Ice-binding_C"/>
</dbReference>
<reference evidence="4" key="1">
    <citation type="submission" date="2016-10" db="EMBL/GenBank/DDBJ databases">
        <authorList>
            <person name="Varghese N."/>
            <person name="Submissions S."/>
        </authorList>
    </citation>
    <scope>NUCLEOTIDE SEQUENCE [LARGE SCALE GENOMIC DNA]</scope>
    <source>
        <strain evidence="4">CGMCC 1.12041</strain>
    </source>
</reference>
<dbReference type="RefSeq" id="WP_177207700.1">
    <property type="nucleotide sequence ID" value="NZ_FOLD01000008.1"/>
</dbReference>
<keyword evidence="4" id="KW-1185">Reference proteome</keyword>
<feature type="chain" id="PRO_5011658197" evidence="1">
    <location>
        <begin position="22"/>
        <end position="190"/>
    </location>
</feature>
<dbReference type="STRING" id="1164594.SAMN05216204_108170"/>
<sequence>MKLAKLFSFLAALALSCAANAAIITGTTGSNTVTDYSSAGVVSFDLDLHNFSSTTLNFVLEADDLAGPLSFNALVRNLAGADLSRFTFSLQGIRFAAAGTVTPAFGTLGSVSNTATLATIDFASPEWAEFQFGDVFGSAGQVDWLLATSGLQAGDSFTITATVPEPSSIALMLPMLGMASLMAARRRNKR</sequence>
<dbReference type="PROSITE" id="PS51257">
    <property type="entry name" value="PROKAR_LIPOPROTEIN"/>
    <property type="match status" value="1"/>
</dbReference>